<dbReference type="GO" id="GO:0005634">
    <property type="term" value="C:nucleus"/>
    <property type="evidence" value="ECO:0007669"/>
    <property type="project" value="TreeGrafter"/>
</dbReference>
<dbReference type="Gene3D" id="6.10.140.2220">
    <property type="match status" value="2"/>
</dbReference>
<name>A0A7D9IW87_PARCT</name>
<comment type="caution">
    <text evidence="1">The sequence shown here is derived from an EMBL/GenBank/DDBJ whole genome shotgun (WGS) entry which is preliminary data.</text>
</comment>
<dbReference type="GO" id="GO:0000981">
    <property type="term" value="F:DNA-binding transcription factor activity, RNA polymerase II-specific"/>
    <property type="evidence" value="ECO:0007669"/>
    <property type="project" value="TreeGrafter"/>
</dbReference>
<dbReference type="EMBL" id="CACRXK020008493">
    <property type="protein sequence ID" value="CAB4014896.1"/>
    <property type="molecule type" value="Genomic_DNA"/>
</dbReference>
<dbReference type="PROSITE" id="PS01360">
    <property type="entry name" value="ZF_MYND_1"/>
    <property type="match status" value="2"/>
</dbReference>
<dbReference type="AlphaFoldDB" id="A0A7D9IW87"/>
<dbReference type="PANTHER" id="PTHR10237">
    <property type="entry name" value="DEFORMED EPIDERMAL AUTOREGULATORY FACTOR 1 HOMOLOG SUPPRESSIN"/>
    <property type="match status" value="1"/>
</dbReference>
<dbReference type="PANTHER" id="PTHR10237:SF14">
    <property type="entry name" value="MYND-TYPE DOMAIN-CONTAINING PROTEIN"/>
    <property type="match status" value="1"/>
</dbReference>
<reference evidence="1" key="1">
    <citation type="submission" date="2020-04" db="EMBL/GenBank/DDBJ databases">
        <authorList>
            <person name="Alioto T."/>
            <person name="Alioto T."/>
            <person name="Gomez Garrido J."/>
        </authorList>
    </citation>
    <scope>NUCLEOTIDE SEQUENCE</scope>
    <source>
        <strain evidence="1">A484AB</strain>
    </source>
</reference>
<dbReference type="InterPro" id="IPR002893">
    <property type="entry name" value="Znf_MYND"/>
</dbReference>
<dbReference type="SUPFAM" id="SSF144232">
    <property type="entry name" value="HIT/MYND zinc finger-like"/>
    <property type="match status" value="2"/>
</dbReference>
<gene>
    <name evidence="1" type="ORF">PACLA_8A062918</name>
</gene>
<dbReference type="InterPro" id="IPR024119">
    <property type="entry name" value="TF_DEAF-1"/>
</dbReference>
<sequence>MPRFSECWRCGNTVGVGIICELCGVAKYCSERCQRNDIFRHEAECISASILKTCTTCRKSGPNLKACTGCYRAFYCDTNCQRSNWERHKIDCEDVKEVIKILAQRILTHFSSSGQTVSSSGYFYWGNVPALDCLNLVENEGDDYSSGLKVLYFGVGDLRNVALTCASLPDSYSNKVLFTLNDKESCVLARLVLLLYMLIKGDFGVESKVTEIWYSILLTEPTYKYLRTTIEELVNFRNAEILKTTTAGLISIEEKQFRKLRDVWENWLHLFVEGTDWIQKQRIEKFQNYPIYHEMILHCLEHEHVASAMKWIKDGIFRRTQSPAIIENPTLTGYEMNNGGSPYSYCIQATVFPFCGWDYLRVKKFKNSNCLVCMFGEYIESVLRSFMKKLSKRQIRFQIVLSDCMDIKQHLEVEVVYDRILTSNLMDYIFLVDLLKLCSELLNQENTRATIVTQTMTWDRIYWPGKGLRPNYLPKAFGKWMKIALEDIKRSSSNVTDSACLNSLEYVDESCEFDDYLRSQFYADGLRQEIENEPKGQNIITFLPRKI</sequence>
<protein>
    <submittedName>
        <fullName evidence="1">Uncharacterized protein</fullName>
    </submittedName>
</protein>
<dbReference type="PROSITE" id="PS50865">
    <property type="entry name" value="ZF_MYND_2"/>
    <property type="match status" value="2"/>
</dbReference>
<dbReference type="Proteomes" id="UP001152795">
    <property type="component" value="Unassembled WGS sequence"/>
</dbReference>
<dbReference type="InterPro" id="IPR027974">
    <property type="entry name" value="DUF4470"/>
</dbReference>
<dbReference type="Pfam" id="PF01753">
    <property type="entry name" value="zf-MYND"/>
    <property type="match status" value="2"/>
</dbReference>
<evidence type="ECO:0000313" key="1">
    <source>
        <dbReference type="EMBL" id="CAB4014896.1"/>
    </source>
</evidence>
<evidence type="ECO:0000313" key="2">
    <source>
        <dbReference type="Proteomes" id="UP001152795"/>
    </source>
</evidence>
<dbReference type="Pfam" id="PF14737">
    <property type="entry name" value="DUF4470"/>
    <property type="match status" value="1"/>
</dbReference>
<organism evidence="1 2">
    <name type="scientific">Paramuricea clavata</name>
    <name type="common">Red gorgonian</name>
    <name type="synonym">Violescent sea-whip</name>
    <dbReference type="NCBI Taxonomy" id="317549"/>
    <lineage>
        <taxon>Eukaryota</taxon>
        <taxon>Metazoa</taxon>
        <taxon>Cnidaria</taxon>
        <taxon>Anthozoa</taxon>
        <taxon>Octocorallia</taxon>
        <taxon>Malacalcyonacea</taxon>
        <taxon>Plexauridae</taxon>
        <taxon>Paramuricea</taxon>
    </lineage>
</organism>
<accession>A0A7D9IW87</accession>
<dbReference type="OrthoDB" id="10041188at2759"/>
<keyword evidence="2" id="KW-1185">Reference proteome</keyword>
<proteinExistence type="predicted"/>